<feature type="domain" description="MacB-like periplasmic core" evidence="9">
    <location>
        <begin position="75"/>
        <end position="238"/>
    </location>
</feature>
<protein>
    <submittedName>
        <fullName evidence="10">FtsX-like permease family protein</fullName>
    </submittedName>
</protein>
<dbReference type="InterPro" id="IPR050250">
    <property type="entry name" value="Macrolide_Exporter_MacB"/>
</dbReference>
<dbReference type="InterPro" id="IPR003838">
    <property type="entry name" value="ABC3_permease_C"/>
</dbReference>
<organism evidence="10 11">
    <name type="scientific">Ferrimonas sediminicola</name>
    <dbReference type="NCBI Taxonomy" id="2569538"/>
    <lineage>
        <taxon>Bacteria</taxon>
        <taxon>Pseudomonadati</taxon>
        <taxon>Pseudomonadota</taxon>
        <taxon>Gammaproteobacteria</taxon>
        <taxon>Alteromonadales</taxon>
        <taxon>Ferrimonadaceae</taxon>
        <taxon>Ferrimonas</taxon>
    </lineage>
</organism>
<evidence type="ECO:0000256" key="3">
    <source>
        <dbReference type="ARBA" id="ARBA00022692"/>
    </source>
</evidence>
<reference evidence="10 11" key="1">
    <citation type="submission" date="2019-04" db="EMBL/GenBank/DDBJ databases">
        <authorList>
            <person name="Hwang J.C."/>
        </authorList>
    </citation>
    <scope>NUCLEOTIDE SEQUENCE [LARGE SCALE GENOMIC DNA]</scope>
    <source>
        <strain evidence="10 11">IMCC35001</strain>
    </source>
</reference>
<dbReference type="Proteomes" id="UP000305674">
    <property type="component" value="Unassembled WGS sequence"/>
</dbReference>
<dbReference type="PANTHER" id="PTHR30572:SF4">
    <property type="entry name" value="ABC TRANSPORTER PERMEASE YTRF"/>
    <property type="match status" value="1"/>
</dbReference>
<evidence type="ECO:0000256" key="7">
    <source>
        <dbReference type="SAM" id="Phobius"/>
    </source>
</evidence>
<dbReference type="GO" id="GO:0005886">
    <property type="term" value="C:plasma membrane"/>
    <property type="evidence" value="ECO:0007669"/>
    <property type="project" value="UniProtKB-SubCell"/>
</dbReference>
<dbReference type="OrthoDB" id="9770036at2"/>
<evidence type="ECO:0000256" key="2">
    <source>
        <dbReference type="ARBA" id="ARBA00022475"/>
    </source>
</evidence>
<feature type="transmembrane region" description="Helical" evidence="7">
    <location>
        <begin position="278"/>
        <end position="303"/>
    </location>
</feature>
<feature type="transmembrane region" description="Helical" evidence="7">
    <location>
        <begin position="365"/>
        <end position="386"/>
    </location>
</feature>
<keyword evidence="5 7" id="KW-0472">Membrane</keyword>
<evidence type="ECO:0000256" key="5">
    <source>
        <dbReference type="ARBA" id="ARBA00023136"/>
    </source>
</evidence>
<accession>A0A4U1BGH8</accession>
<comment type="similarity">
    <text evidence="6">Belongs to the ABC-4 integral membrane protein family.</text>
</comment>
<name>A0A4U1BGH8_9GAMM</name>
<dbReference type="Pfam" id="PF02687">
    <property type="entry name" value="FtsX"/>
    <property type="match status" value="1"/>
</dbReference>
<keyword evidence="4 7" id="KW-1133">Transmembrane helix</keyword>
<evidence type="ECO:0000256" key="4">
    <source>
        <dbReference type="ARBA" id="ARBA00022989"/>
    </source>
</evidence>
<keyword evidence="3 7" id="KW-0812">Transmembrane</keyword>
<comment type="subcellular location">
    <subcellularLocation>
        <location evidence="1">Cell membrane</location>
        <topology evidence="1">Multi-pass membrane protein</topology>
    </subcellularLocation>
</comment>
<feature type="transmembrane region" description="Helical" evidence="7">
    <location>
        <begin position="331"/>
        <end position="353"/>
    </location>
</feature>
<sequence length="400" mass="43771">MFELRPILSALLRSRAGPLLIILQLALTLAVVANAAHIIQERLALMARDTGTSESELIGFTLSEMHMDKDFISQRRLDEQALRAIPGVIDAAATNQIPLTNSGSSTTISSSLDDQRVDLNIGYFQGNEHLFTTLGLNLVEGRAFTANDIMTDPGLGTLPTQVMLSRYAAERYFPGESAVGKQVYLHDTPIEVIGVYDRLQTPWAHRNHTYASVLVPMENASFFARYLVRAEAGQRDAVLNLVEQTLLKVNPDRVITGLRTFDEIRQRAYRNDSAMAKLLGTVIVLLLVVTALGVVGLASYSVGQRRKQIGTRRALGATRTAIVRHFLTENLMICLAGMVLGTLATFALNQLLMHHYELSRLPPSYLWLTLAGLVTLSQLAAAAPAIKAARVSPALATRSI</sequence>
<comment type="caution">
    <text evidence="10">The sequence shown here is derived from an EMBL/GenBank/DDBJ whole genome shotgun (WGS) entry which is preliminary data.</text>
</comment>
<evidence type="ECO:0000259" key="8">
    <source>
        <dbReference type="Pfam" id="PF02687"/>
    </source>
</evidence>
<feature type="domain" description="ABC3 transporter permease C-terminal" evidence="8">
    <location>
        <begin position="281"/>
        <end position="393"/>
    </location>
</feature>
<dbReference type="InterPro" id="IPR025857">
    <property type="entry name" value="MacB_PCD"/>
</dbReference>
<proteinExistence type="inferred from homology"/>
<evidence type="ECO:0000313" key="10">
    <source>
        <dbReference type="EMBL" id="TKB50438.1"/>
    </source>
</evidence>
<evidence type="ECO:0000256" key="1">
    <source>
        <dbReference type="ARBA" id="ARBA00004651"/>
    </source>
</evidence>
<keyword evidence="2" id="KW-1003">Cell membrane</keyword>
<dbReference type="EMBL" id="SWCI01000002">
    <property type="protein sequence ID" value="TKB50438.1"/>
    <property type="molecule type" value="Genomic_DNA"/>
</dbReference>
<evidence type="ECO:0000313" key="11">
    <source>
        <dbReference type="Proteomes" id="UP000305674"/>
    </source>
</evidence>
<evidence type="ECO:0000256" key="6">
    <source>
        <dbReference type="ARBA" id="ARBA00038076"/>
    </source>
</evidence>
<gene>
    <name evidence="10" type="ORF">FCL40_04590</name>
</gene>
<dbReference type="Pfam" id="PF12704">
    <property type="entry name" value="MacB_PCD"/>
    <property type="match status" value="1"/>
</dbReference>
<evidence type="ECO:0000259" key="9">
    <source>
        <dbReference type="Pfam" id="PF12704"/>
    </source>
</evidence>
<dbReference type="AlphaFoldDB" id="A0A4U1BGH8"/>
<dbReference type="GO" id="GO:0022857">
    <property type="term" value="F:transmembrane transporter activity"/>
    <property type="evidence" value="ECO:0007669"/>
    <property type="project" value="TreeGrafter"/>
</dbReference>
<dbReference type="PANTHER" id="PTHR30572">
    <property type="entry name" value="MEMBRANE COMPONENT OF TRANSPORTER-RELATED"/>
    <property type="match status" value="1"/>
</dbReference>
<dbReference type="RefSeq" id="WP_136851813.1">
    <property type="nucleotide sequence ID" value="NZ_SWCI01000002.1"/>
</dbReference>
<keyword evidence="11" id="KW-1185">Reference proteome</keyword>